<dbReference type="Pfam" id="PF04463">
    <property type="entry name" value="2-thiour_desulf"/>
    <property type="match status" value="1"/>
</dbReference>
<gene>
    <name evidence="1" type="ORF">RFV38_01215</name>
</gene>
<dbReference type="InterPro" id="IPR007553">
    <property type="entry name" value="2-thiour_desulf"/>
</dbReference>
<keyword evidence="2" id="KW-1185">Reference proteome</keyword>
<dbReference type="PANTHER" id="PTHR30087">
    <property type="entry name" value="INNER MEMBRANE PROTEIN"/>
    <property type="match status" value="1"/>
</dbReference>
<dbReference type="Proteomes" id="UP001279681">
    <property type="component" value="Unassembled WGS sequence"/>
</dbReference>
<evidence type="ECO:0000313" key="1">
    <source>
        <dbReference type="EMBL" id="MDX8335130.1"/>
    </source>
</evidence>
<reference evidence="2" key="1">
    <citation type="submission" date="2023-07" db="EMBL/GenBank/DDBJ databases">
        <authorList>
            <person name="Colorado M.A."/>
            <person name="Villamil L.M."/>
            <person name="Melo J.F."/>
            <person name="Rodriguez J.A."/>
            <person name="Ruiz R.Y."/>
        </authorList>
    </citation>
    <scope>NUCLEOTIDE SEQUENCE [LARGE SCALE GENOMIC DNA]</scope>
    <source>
        <strain evidence="2">C33</strain>
    </source>
</reference>
<dbReference type="EMBL" id="JAVIKH010000001">
    <property type="protein sequence ID" value="MDX8335130.1"/>
    <property type="molecule type" value="Genomic_DNA"/>
</dbReference>
<proteinExistence type="predicted"/>
<dbReference type="RefSeq" id="WP_320312540.1">
    <property type="nucleotide sequence ID" value="NZ_JAVIKH010000001.1"/>
</dbReference>
<organism evidence="1 2">
    <name type="scientific">Candidatus Cetobacterium colombiensis</name>
    <dbReference type="NCBI Taxonomy" id="3073100"/>
    <lineage>
        <taxon>Bacteria</taxon>
        <taxon>Fusobacteriati</taxon>
        <taxon>Fusobacteriota</taxon>
        <taxon>Fusobacteriia</taxon>
        <taxon>Fusobacteriales</taxon>
        <taxon>Fusobacteriaceae</taxon>
        <taxon>Cetobacterium</taxon>
    </lineage>
</organism>
<accession>A0ABU4W6H2</accession>
<sequence>MENLLNRKLRLGIAACQFGAKVRYNGKGIDLTQYLGRDRGQFIWTPVCPEVMSGMGVPRPSIKLSGGNGFDFWKNEANVKNKEGQNKNEMIKKGALACLETLERANIDAYIFMEGSPSCGVYRTSLKNQRLGNPPGVFGALLLEKNIFLISSIDLQSPVRWWDWKRRLVAFVWIKEQNINSKEILKEIWDKVKYVLYELHEEEAKVIRDKIRELLKSSEEPDAEFYETIKLEILNLLRKPAELENIKRCLWANYVNLKNKENIEVEEIYEPHVLRNMTHIAQELLGIEIEVRKKNLLFRSSPINYKPDR</sequence>
<evidence type="ECO:0000313" key="2">
    <source>
        <dbReference type="Proteomes" id="UP001279681"/>
    </source>
</evidence>
<name>A0ABU4W6H2_9FUSO</name>
<dbReference type="PANTHER" id="PTHR30087:SF1">
    <property type="entry name" value="HYPOTHETICAL CYTOSOLIC PROTEIN"/>
    <property type="match status" value="1"/>
</dbReference>
<protein>
    <submittedName>
        <fullName evidence="1">DUF523 domain-containing protein</fullName>
    </submittedName>
</protein>
<comment type="caution">
    <text evidence="1">The sequence shown here is derived from an EMBL/GenBank/DDBJ whole genome shotgun (WGS) entry which is preliminary data.</text>
</comment>